<dbReference type="Pfam" id="PF20258">
    <property type="entry name" value="tRNA_Me_trans_C"/>
    <property type="match status" value="1"/>
</dbReference>
<evidence type="ECO:0000256" key="5">
    <source>
        <dbReference type="ARBA" id="ARBA00022679"/>
    </source>
</evidence>
<dbReference type="CDD" id="cd01998">
    <property type="entry name" value="MnmA_TRMU-like"/>
    <property type="match status" value="1"/>
</dbReference>
<dbReference type="AlphaFoldDB" id="A0A9P8QCR4"/>
<keyword evidence="8" id="KW-0067">ATP-binding</keyword>
<dbReference type="EMBL" id="JAEUBG010000494">
    <property type="protein sequence ID" value="KAH3688162.1"/>
    <property type="molecule type" value="Genomic_DNA"/>
</dbReference>
<evidence type="ECO:0000259" key="13">
    <source>
        <dbReference type="Pfam" id="PF20259"/>
    </source>
</evidence>
<evidence type="ECO:0000256" key="1">
    <source>
        <dbReference type="ARBA" id="ARBA00003986"/>
    </source>
</evidence>
<name>A0A9P8QCR4_WICPI</name>
<keyword evidence="7" id="KW-0547">Nucleotide-binding</keyword>
<sequence>MYKHLLQTISQRIPRNYVQPQPSKSDLIIVAMSSGVDSSVAASFYKDFPNVQGIFMQNWNQLDSNRCLEQDYKDVQKVAEHLKIPLELCNFEKDYWTNVFEPMIDDYSKGITPNPDINCNRFVKFGRLIDFIENRYKNENYWLVTGHYSRILRNISTNKAELHKAFHKPKDQSYYLSQINPSILSKLLLPVGHFTKPEIRSLAASIHIPTATKPDSTGLCFVNPSQGKFNDFLQQFIPDSPGPIKDTEGKVWGEHQGLWSYTRGQKIRGISMPQGDPKYRGQWYVSEKRIKENEIIIVRGMSNESLYDQAVYVEEFLPLIEDFDVNEFNAESLRAQYRSLQEEVEISEVLQDGAKLVVRFKEPKRAVSVGQYLALYHGERCLGSGMIRATE</sequence>
<dbReference type="GO" id="GO:0005739">
    <property type="term" value="C:mitochondrion"/>
    <property type="evidence" value="ECO:0007669"/>
    <property type="project" value="TreeGrafter"/>
</dbReference>
<dbReference type="Pfam" id="PF03054">
    <property type="entry name" value="tRNA_Me_trans"/>
    <property type="match status" value="1"/>
</dbReference>
<dbReference type="Pfam" id="PF20259">
    <property type="entry name" value="tRNA_Me_trans_M"/>
    <property type="match status" value="1"/>
</dbReference>
<feature type="domain" description="tRNA-specific 2-thiouridylase MnmA-like central" evidence="13">
    <location>
        <begin position="230"/>
        <end position="299"/>
    </location>
</feature>
<dbReference type="GO" id="GO:0002143">
    <property type="term" value="P:tRNA wobble position uridine thiolation"/>
    <property type="evidence" value="ECO:0007669"/>
    <property type="project" value="TreeGrafter"/>
</dbReference>
<feature type="domain" description="tRNA-specific 2-thiouridylase MnmA-like C-terminal" evidence="12">
    <location>
        <begin position="329"/>
        <end position="387"/>
    </location>
</feature>
<dbReference type="InterPro" id="IPR046885">
    <property type="entry name" value="MnmA-like_C"/>
</dbReference>
<gene>
    <name evidence="14" type="ORF">WICPIJ_000852</name>
</gene>
<reference evidence="14" key="2">
    <citation type="submission" date="2021-01" db="EMBL/GenBank/DDBJ databases">
        <authorList>
            <person name="Schikora-Tamarit M.A."/>
        </authorList>
    </citation>
    <scope>NUCLEOTIDE SEQUENCE</scope>
    <source>
        <strain evidence="14">CBS2887</strain>
    </source>
</reference>
<evidence type="ECO:0000256" key="8">
    <source>
        <dbReference type="ARBA" id="ARBA00022840"/>
    </source>
</evidence>
<dbReference type="SUPFAM" id="SSF52402">
    <property type="entry name" value="Adenine nucleotide alpha hydrolases-like"/>
    <property type="match status" value="1"/>
</dbReference>
<dbReference type="PANTHER" id="PTHR11933:SF5">
    <property type="entry name" value="MITOCHONDRIAL TRNA-SPECIFIC 2-THIOURIDYLASE 1"/>
    <property type="match status" value="1"/>
</dbReference>
<proteinExistence type="inferred from homology"/>
<evidence type="ECO:0000313" key="15">
    <source>
        <dbReference type="Proteomes" id="UP000774326"/>
    </source>
</evidence>
<evidence type="ECO:0000256" key="6">
    <source>
        <dbReference type="ARBA" id="ARBA00022694"/>
    </source>
</evidence>
<dbReference type="EC" id="2.8.1.14" evidence="3"/>
<evidence type="ECO:0000256" key="3">
    <source>
        <dbReference type="ARBA" id="ARBA00011953"/>
    </source>
</evidence>
<protein>
    <recommendedName>
        <fullName evidence="3">tRNA-5-taurinomethyluridine 2-sulfurtransferase</fullName>
        <ecNumber evidence="3">2.8.1.14</ecNumber>
    </recommendedName>
</protein>
<comment type="similarity">
    <text evidence="2">Belongs to the MnmA/TRMU family.</text>
</comment>
<evidence type="ECO:0000256" key="2">
    <source>
        <dbReference type="ARBA" id="ARBA00006191"/>
    </source>
</evidence>
<keyword evidence="15" id="KW-1185">Reference proteome</keyword>
<dbReference type="Proteomes" id="UP000774326">
    <property type="component" value="Unassembled WGS sequence"/>
</dbReference>
<comment type="function">
    <text evidence="1">Catalyzes the 2-thiolation of uridine at the wobble position (U34) of mitochondrial tRNA(Lys), tRNA(Glu) and tRNA(Gln). Required for the formation of 5-taurinomethyl-2-thiouridine (tm5s2U) of mitochondrial tRNA(Lys), tRNA(Glu), and tRNA(Gln) at the wobble position. ATP is required to activate the C2 atom of the wobble base.</text>
</comment>
<keyword evidence="9" id="KW-0694">RNA-binding</keyword>
<reference evidence="14" key="1">
    <citation type="journal article" date="2021" name="Open Biol.">
        <title>Shared evolutionary footprints suggest mitochondrial oxidative damage underlies multiple complex I losses in fungi.</title>
        <authorList>
            <person name="Schikora-Tamarit M.A."/>
            <person name="Marcet-Houben M."/>
            <person name="Nosek J."/>
            <person name="Gabaldon T."/>
        </authorList>
    </citation>
    <scope>NUCLEOTIDE SEQUENCE</scope>
    <source>
        <strain evidence="14">CBS2887</strain>
    </source>
</reference>
<evidence type="ECO:0000259" key="12">
    <source>
        <dbReference type="Pfam" id="PF20258"/>
    </source>
</evidence>
<dbReference type="NCBIfam" id="NF001138">
    <property type="entry name" value="PRK00143.1"/>
    <property type="match status" value="1"/>
</dbReference>
<comment type="caution">
    <text evidence="14">The sequence shown here is derived from an EMBL/GenBank/DDBJ whole genome shotgun (WGS) entry which is preliminary data.</text>
</comment>
<keyword evidence="10" id="KW-1015">Disulfide bond</keyword>
<dbReference type="Gene3D" id="2.30.30.280">
    <property type="entry name" value="Adenine nucleotide alpha hydrolases-like domains"/>
    <property type="match status" value="1"/>
</dbReference>
<dbReference type="Gene3D" id="3.40.50.620">
    <property type="entry name" value="HUPs"/>
    <property type="match status" value="1"/>
</dbReference>
<evidence type="ECO:0000313" key="14">
    <source>
        <dbReference type="EMBL" id="KAH3688162.1"/>
    </source>
</evidence>
<evidence type="ECO:0000256" key="9">
    <source>
        <dbReference type="ARBA" id="ARBA00022884"/>
    </source>
</evidence>
<keyword evidence="5" id="KW-0808">Transferase</keyword>
<dbReference type="PANTHER" id="PTHR11933">
    <property type="entry name" value="TRNA 5-METHYLAMINOMETHYL-2-THIOURIDYLATE -METHYLTRANSFERASE"/>
    <property type="match status" value="1"/>
</dbReference>
<dbReference type="FunFam" id="2.30.30.280:FF:000001">
    <property type="entry name" value="tRNA-specific 2-thiouridylase MnmA"/>
    <property type="match status" value="1"/>
</dbReference>
<keyword evidence="6" id="KW-0819">tRNA processing</keyword>
<dbReference type="FunFam" id="3.40.50.620:FF:000115">
    <property type="entry name" value="tRNA-specific 2-thiouridylase MnmA"/>
    <property type="match status" value="1"/>
</dbReference>
<dbReference type="InterPro" id="IPR004506">
    <property type="entry name" value="MnmA-like"/>
</dbReference>
<evidence type="ECO:0000256" key="4">
    <source>
        <dbReference type="ARBA" id="ARBA00022555"/>
    </source>
</evidence>
<dbReference type="Gene3D" id="2.40.30.10">
    <property type="entry name" value="Translation factors"/>
    <property type="match status" value="1"/>
</dbReference>
<evidence type="ECO:0000256" key="10">
    <source>
        <dbReference type="ARBA" id="ARBA00023157"/>
    </source>
</evidence>
<dbReference type="InterPro" id="IPR046884">
    <property type="entry name" value="MnmA-like_central"/>
</dbReference>
<dbReference type="GO" id="GO:0005524">
    <property type="term" value="F:ATP binding"/>
    <property type="evidence" value="ECO:0007669"/>
    <property type="project" value="UniProtKB-KW"/>
</dbReference>
<evidence type="ECO:0000256" key="11">
    <source>
        <dbReference type="ARBA" id="ARBA00049564"/>
    </source>
</evidence>
<dbReference type="GO" id="GO:0016783">
    <property type="term" value="F:sulfurtransferase activity"/>
    <property type="evidence" value="ECO:0007669"/>
    <property type="project" value="InterPro"/>
</dbReference>
<evidence type="ECO:0000256" key="7">
    <source>
        <dbReference type="ARBA" id="ARBA00022741"/>
    </source>
</evidence>
<dbReference type="GO" id="GO:0000049">
    <property type="term" value="F:tRNA binding"/>
    <property type="evidence" value="ECO:0007669"/>
    <property type="project" value="UniProtKB-KW"/>
</dbReference>
<dbReference type="InterPro" id="IPR014729">
    <property type="entry name" value="Rossmann-like_a/b/a_fold"/>
</dbReference>
<accession>A0A9P8QCR4</accession>
<dbReference type="OrthoDB" id="3685at2759"/>
<dbReference type="NCBIfam" id="TIGR00420">
    <property type="entry name" value="trmU"/>
    <property type="match status" value="1"/>
</dbReference>
<dbReference type="InterPro" id="IPR023382">
    <property type="entry name" value="MnmA-like_central_sf"/>
</dbReference>
<organism evidence="14 15">
    <name type="scientific">Wickerhamomyces pijperi</name>
    <name type="common">Yeast</name>
    <name type="synonym">Pichia pijperi</name>
    <dbReference type="NCBI Taxonomy" id="599730"/>
    <lineage>
        <taxon>Eukaryota</taxon>
        <taxon>Fungi</taxon>
        <taxon>Dikarya</taxon>
        <taxon>Ascomycota</taxon>
        <taxon>Saccharomycotina</taxon>
        <taxon>Saccharomycetes</taxon>
        <taxon>Phaffomycetales</taxon>
        <taxon>Wickerhamomycetaceae</taxon>
        <taxon>Wickerhamomyces</taxon>
    </lineage>
</organism>
<comment type="catalytic activity">
    <reaction evidence="11">
        <text>5-taurinomethyluridine(34) in tRNA + S-sulfanyl-L-cysteinyl-[protein] + AH2 + ATP = 5-taurinomethyl-2-thiouridine(34) in tRNA + L-cysteinyl-[protein] + A + AMP + diphosphate + H(+)</text>
        <dbReference type="Rhea" id="RHEA:47040"/>
        <dbReference type="Rhea" id="RHEA-COMP:10131"/>
        <dbReference type="Rhea" id="RHEA-COMP:11726"/>
        <dbReference type="Rhea" id="RHEA-COMP:11732"/>
        <dbReference type="Rhea" id="RHEA-COMP:11733"/>
        <dbReference type="ChEBI" id="CHEBI:13193"/>
        <dbReference type="ChEBI" id="CHEBI:15378"/>
        <dbReference type="ChEBI" id="CHEBI:17499"/>
        <dbReference type="ChEBI" id="CHEBI:29950"/>
        <dbReference type="ChEBI" id="CHEBI:30616"/>
        <dbReference type="ChEBI" id="CHEBI:33019"/>
        <dbReference type="ChEBI" id="CHEBI:61963"/>
        <dbReference type="ChEBI" id="CHEBI:87171"/>
        <dbReference type="ChEBI" id="CHEBI:87172"/>
        <dbReference type="ChEBI" id="CHEBI:456215"/>
        <dbReference type="EC" id="2.8.1.14"/>
    </reaction>
</comment>
<keyword evidence="4" id="KW-0820">tRNA-binding</keyword>